<evidence type="ECO:0000313" key="18">
    <source>
        <dbReference type="EMBL" id="PZO79552.1"/>
    </source>
</evidence>
<dbReference type="GO" id="GO:0046872">
    <property type="term" value="F:metal ion binding"/>
    <property type="evidence" value="ECO:0007669"/>
    <property type="project" value="UniProtKB-KW"/>
</dbReference>
<dbReference type="PANTHER" id="PTHR40457">
    <property type="entry name" value="PHOSPHOLIPASE A1"/>
    <property type="match status" value="1"/>
</dbReference>
<keyword evidence="10 16" id="KW-0106">Calcium</keyword>
<evidence type="ECO:0000256" key="17">
    <source>
        <dbReference type="RuleBase" id="RU366027"/>
    </source>
</evidence>
<keyword evidence="12 17" id="KW-0443">Lipid metabolism</keyword>
<evidence type="ECO:0000256" key="15">
    <source>
        <dbReference type="PIRSR" id="PIRSR603187-1"/>
    </source>
</evidence>
<reference evidence="18 19" key="1">
    <citation type="submission" date="2017-08" db="EMBL/GenBank/DDBJ databases">
        <title>Infants hospitalized years apart are colonized by the same room-sourced microbial strains.</title>
        <authorList>
            <person name="Brooks B."/>
            <person name="Olm M.R."/>
            <person name="Firek B.A."/>
            <person name="Baker R."/>
            <person name="Thomas B.C."/>
            <person name="Morowitz M.J."/>
            <person name="Banfield J.F."/>
        </authorList>
    </citation>
    <scope>NUCLEOTIDE SEQUENCE [LARGE SCALE GENOMIC DNA]</scope>
    <source>
        <strain evidence="18">S2_018_000_R3_110</strain>
    </source>
</reference>
<evidence type="ECO:0000256" key="6">
    <source>
        <dbReference type="ARBA" id="ARBA00022692"/>
    </source>
</evidence>
<keyword evidence="11 17" id="KW-0442">Lipid degradation</keyword>
<comment type="subcellular location">
    <subcellularLocation>
        <location evidence="17">Cell outer membrane</location>
        <topology evidence="17">Multi-pass membrane protein</topology>
    </subcellularLocation>
    <text evidence="17">One of the very few enzymes located there.</text>
</comment>
<dbReference type="SUPFAM" id="SSF56931">
    <property type="entry name" value="Outer membrane phospholipase A (OMPLA)"/>
    <property type="match status" value="1"/>
</dbReference>
<evidence type="ECO:0000313" key="19">
    <source>
        <dbReference type="Proteomes" id="UP000248614"/>
    </source>
</evidence>
<evidence type="ECO:0000256" key="5">
    <source>
        <dbReference type="ARBA" id="ARBA00022452"/>
    </source>
</evidence>
<dbReference type="PANTHER" id="PTHR40457:SF1">
    <property type="entry name" value="PHOSPHOLIPASE A1"/>
    <property type="match status" value="1"/>
</dbReference>
<evidence type="ECO:0000256" key="14">
    <source>
        <dbReference type="ARBA" id="ARBA00023237"/>
    </source>
</evidence>
<feature type="binding site" description="in dimeric form" evidence="16">
    <location>
        <position position="239"/>
    </location>
    <ligand>
        <name>Ca(2+)</name>
        <dbReference type="ChEBI" id="CHEBI:29108"/>
        <label>1</label>
    </ligand>
</feature>
<keyword evidence="13" id="KW-0472">Membrane</keyword>
<evidence type="ECO:0000256" key="2">
    <source>
        <dbReference type="ARBA" id="ARBA00001604"/>
    </source>
</evidence>
<keyword evidence="14 17" id="KW-0998">Cell outer membrane</keyword>
<organism evidence="18 19">
    <name type="scientific">Sphingomonas hengshuiensis</name>
    <dbReference type="NCBI Taxonomy" id="1609977"/>
    <lineage>
        <taxon>Bacteria</taxon>
        <taxon>Pseudomonadati</taxon>
        <taxon>Pseudomonadota</taxon>
        <taxon>Alphaproteobacteria</taxon>
        <taxon>Sphingomonadales</taxon>
        <taxon>Sphingomonadaceae</taxon>
        <taxon>Sphingomonas</taxon>
    </lineage>
</organism>
<dbReference type="InterPro" id="IPR036541">
    <property type="entry name" value="PLipase_A1_sf"/>
</dbReference>
<comment type="function">
    <text evidence="17">Hydrolysis of phosphatidylcholine with phospholipase A2 (EC 3.1.1.4) and phospholipase A1 (EC 3.1.1.32) activities.</text>
</comment>
<dbReference type="EMBL" id="QFNF01000007">
    <property type="protein sequence ID" value="PZO79552.1"/>
    <property type="molecule type" value="Genomic_DNA"/>
</dbReference>
<dbReference type="GO" id="GO:0016042">
    <property type="term" value="P:lipid catabolic process"/>
    <property type="evidence" value="ECO:0007669"/>
    <property type="project" value="UniProtKB-KW"/>
</dbReference>
<evidence type="ECO:0000256" key="4">
    <source>
        <dbReference type="ARBA" id="ARBA00011702"/>
    </source>
</evidence>
<proteinExistence type="inferred from homology"/>
<feature type="active site" description="Proton acceptor" evidence="15">
    <location>
        <position position="234"/>
    </location>
</feature>
<dbReference type="EC" id="3.1.1.4" evidence="17"/>
<evidence type="ECO:0000256" key="1">
    <source>
        <dbReference type="ARBA" id="ARBA00000111"/>
    </source>
</evidence>
<evidence type="ECO:0000256" key="8">
    <source>
        <dbReference type="ARBA" id="ARBA00022729"/>
    </source>
</evidence>
<feature type="binding site" description="in dimeric form" evidence="16">
    <location>
        <position position="243"/>
    </location>
    <ligand>
        <name>Ca(2+)</name>
        <dbReference type="ChEBI" id="CHEBI:29108"/>
        <label>1</label>
    </ligand>
</feature>
<comment type="cofactor">
    <cofactor evidence="17">
        <name>Ca(2+)</name>
        <dbReference type="ChEBI" id="CHEBI:29108"/>
    </cofactor>
    <text evidence="17">Binds 1 Ca(2+) ion per monomer. In the dimeric form the Ca(2+) is bound by different amino acids with binding of each Ca(2+) shared with ligands coming from each monomer. The Ca(2+) ion may have a role in catalysis.</text>
</comment>
<gene>
    <name evidence="18" type="ORF">DI632_04280</name>
</gene>
<evidence type="ECO:0000256" key="13">
    <source>
        <dbReference type="ARBA" id="ARBA00023136"/>
    </source>
</evidence>
<dbReference type="Pfam" id="PF02253">
    <property type="entry name" value="PLA1"/>
    <property type="match status" value="1"/>
</dbReference>
<evidence type="ECO:0000256" key="12">
    <source>
        <dbReference type="ARBA" id="ARBA00023098"/>
    </source>
</evidence>
<feature type="binding site" description="in monomeric form" evidence="16">
    <location>
        <position position="204"/>
    </location>
    <ligand>
        <name>Ca(2+)</name>
        <dbReference type="ChEBI" id="CHEBI:29108"/>
        <label>3</label>
    </ligand>
</feature>
<comment type="similarity">
    <text evidence="3 17">Belongs to the phospholipase A1 family.</text>
</comment>
<comment type="catalytic activity">
    <reaction evidence="2 17">
        <text>a 1,2-diacyl-sn-glycero-3-phosphocholine + H2O = a 1-acyl-sn-glycero-3-phosphocholine + a fatty acid + H(+)</text>
        <dbReference type="Rhea" id="RHEA:15801"/>
        <dbReference type="ChEBI" id="CHEBI:15377"/>
        <dbReference type="ChEBI" id="CHEBI:15378"/>
        <dbReference type="ChEBI" id="CHEBI:28868"/>
        <dbReference type="ChEBI" id="CHEBI:57643"/>
        <dbReference type="ChEBI" id="CHEBI:58168"/>
        <dbReference type="EC" id="3.1.1.4"/>
    </reaction>
</comment>
<evidence type="ECO:0000256" key="10">
    <source>
        <dbReference type="ARBA" id="ARBA00022837"/>
    </source>
</evidence>
<dbReference type="AlphaFoldDB" id="A0A2W4ZFW9"/>
<evidence type="ECO:0000256" key="7">
    <source>
        <dbReference type="ARBA" id="ARBA00022723"/>
    </source>
</evidence>
<feature type="chain" id="PRO_5019613543" description="Phospholipase A1" evidence="17">
    <location>
        <begin position="19"/>
        <end position="366"/>
    </location>
</feature>
<evidence type="ECO:0000256" key="11">
    <source>
        <dbReference type="ARBA" id="ARBA00022963"/>
    </source>
</evidence>
<dbReference type="GO" id="GO:0004623">
    <property type="term" value="F:phospholipase A2 activity"/>
    <property type="evidence" value="ECO:0007669"/>
    <property type="project" value="UniProtKB-EC"/>
</dbReference>
<dbReference type="Gene3D" id="2.40.230.10">
    <property type="entry name" value="Phospholipase A1"/>
    <property type="match status" value="1"/>
</dbReference>
<keyword evidence="7 16" id="KW-0479">Metal-binding</keyword>
<dbReference type="GO" id="GO:0009279">
    <property type="term" value="C:cell outer membrane"/>
    <property type="evidence" value="ECO:0007669"/>
    <property type="project" value="UniProtKB-SubCell"/>
</dbReference>
<keyword evidence="9 17" id="KW-0378">Hydrolase</keyword>
<feature type="signal peptide" evidence="17">
    <location>
        <begin position="1"/>
        <end position="18"/>
    </location>
</feature>
<name>A0A2W4ZFW9_9SPHN</name>
<comment type="catalytic activity">
    <reaction evidence="1 17">
        <text>a 1,2-diacyl-sn-glycero-3-phosphocholine + H2O = a 2-acyl-sn-glycero-3-phosphocholine + a fatty acid + H(+)</text>
        <dbReference type="Rhea" id="RHEA:18689"/>
        <dbReference type="ChEBI" id="CHEBI:15377"/>
        <dbReference type="ChEBI" id="CHEBI:15378"/>
        <dbReference type="ChEBI" id="CHEBI:28868"/>
        <dbReference type="ChEBI" id="CHEBI:57643"/>
        <dbReference type="ChEBI" id="CHEBI:57875"/>
        <dbReference type="EC" id="3.1.1.32"/>
    </reaction>
</comment>
<dbReference type="PRINTS" id="PR01486">
    <property type="entry name" value="PHPHLIPASEA1"/>
</dbReference>
<feature type="active site" description="Nucleophile" evidence="15">
    <location>
        <position position="236"/>
    </location>
</feature>
<keyword evidence="5" id="KW-1134">Transmembrane beta strand</keyword>
<dbReference type="GO" id="GO:0008970">
    <property type="term" value="F:phospholipase A1 activity"/>
    <property type="evidence" value="ECO:0007669"/>
    <property type="project" value="UniProtKB-EC"/>
</dbReference>
<comment type="subunit">
    <text evidence="4 17">Homodimer; dimerization is reversible, and the dimeric form is the active one.</text>
</comment>
<protein>
    <recommendedName>
        <fullName evidence="17">Phospholipase A1</fullName>
        <ecNumber evidence="17">3.1.1.32</ecNumber>
        <ecNumber evidence="17">3.1.1.4</ecNumber>
    </recommendedName>
    <alternativeName>
        <fullName evidence="17">Phosphatidylcholine 1-acylhydrolase</fullName>
    </alternativeName>
</protein>
<sequence>MLAIVANACQTTGMIALALLLAAQPQPQPQPQPQLRIVAEPPPSVAAAEQGVSVFVLNEGTTPADAVPPAMEVVTADRATLRIEPVDAARTRIAPGGFARLRYRIVPVPIVPVPIVPVRQAATGAPAGAIPAGETQVATAQGNRAGLLDRFEPHEPVYGAFGLGSDGAKLQVSLAFRPFDGAGVLDDVRLAWTQTMFWAIDRSSGPFRSTNYSPEVYYQRRVTDRIVAGGGYAHDSNGRDAGSIDVNRLFASASYALPIGDGWQVEATPKLWTYVGTGYRDLDRYWGNLSLGAAIGQVDGLRVAASLRNPTGRRRAGELFASYPLARIGAGTGFYLFGQAFSGYGEAIDDYAVRSSSARLGIAFTR</sequence>
<keyword evidence="8 17" id="KW-0732">Signal</keyword>
<dbReference type="Proteomes" id="UP000248614">
    <property type="component" value="Unassembled WGS sequence"/>
</dbReference>
<dbReference type="InterPro" id="IPR003187">
    <property type="entry name" value="PLipase_A1"/>
</dbReference>
<keyword evidence="6" id="KW-0812">Transmembrane</keyword>
<evidence type="ECO:0000256" key="9">
    <source>
        <dbReference type="ARBA" id="ARBA00022801"/>
    </source>
</evidence>
<evidence type="ECO:0000256" key="16">
    <source>
        <dbReference type="PIRSR" id="PIRSR603187-2"/>
    </source>
</evidence>
<accession>A0A2W4ZFW9</accession>
<comment type="caution">
    <text evidence="18">The sequence shown here is derived from an EMBL/GenBank/DDBJ whole genome shotgun (WGS) entry which is preliminary data.</text>
</comment>
<dbReference type="EC" id="3.1.1.32" evidence="17"/>
<evidence type="ECO:0000256" key="3">
    <source>
        <dbReference type="ARBA" id="ARBA00010525"/>
    </source>
</evidence>